<dbReference type="Gene3D" id="3.30.420.10">
    <property type="entry name" value="Ribonuclease H-like superfamily/Ribonuclease H"/>
    <property type="match status" value="1"/>
</dbReference>
<dbReference type="AlphaFoldDB" id="A0A9X2GX40"/>
<organism evidence="3 4">
    <name type="scientific">Nonomuraea thailandensis</name>
    <dbReference type="NCBI Taxonomy" id="1188745"/>
    <lineage>
        <taxon>Bacteria</taxon>
        <taxon>Bacillati</taxon>
        <taxon>Actinomycetota</taxon>
        <taxon>Actinomycetes</taxon>
        <taxon>Streptosporangiales</taxon>
        <taxon>Streptosporangiaceae</taxon>
        <taxon>Nonomuraea</taxon>
    </lineage>
</organism>
<feature type="domain" description="Integrase catalytic" evidence="2">
    <location>
        <begin position="130"/>
        <end position="295"/>
    </location>
</feature>
<dbReference type="InterPro" id="IPR001584">
    <property type="entry name" value="Integrase_cat-core"/>
</dbReference>
<gene>
    <name evidence="3" type="ORF">HD597_009498</name>
</gene>
<dbReference type="GO" id="GO:0003676">
    <property type="term" value="F:nucleic acid binding"/>
    <property type="evidence" value="ECO:0007669"/>
    <property type="project" value="InterPro"/>
</dbReference>
<feature type="compositionally biased region" description="Basic and acidic residues" evidence="1">
    <location>
        <begin position="338"/>
        <end position="352"/>
    </location>
</feature>
<dbReference type="InterPro" id="IPR050900">
    <property type="entry name" value="Transposase_IS3/IS150/IS904"/>
</dbReference>
<feature type="region of interest" description="Disordered" evidence="1">
    <location>
        <begin position="37"/>
        <end position="64"/>
    </location>
</feature>
<feature type="region of interest" description="Disordered" evidence="1">
    <location>
        <begin position="316"/>
        <end position="352"/>
    </location>
</feature>
<comment type="caution">
    <text evidence="3">The sequence shown here is derived from an EMBL/GenBank/DDBJ whole genome shotgun (WGS) entry which is preliminary data.</text>
</comment>
<evidence type="ECO:0000256" key="1">
    <source>
        <dbReference type="SAM" id="MobiDB-lite"/>
    </source>
</evidence>
<evidence type="ECO:0000313" key="3">
    <source>
        <dbReference type="EMBL" id="MCP2362478.1"/>
    </source>
</evidence>
<dbReference type="NCBIfam" id="NF033516">
    <property type="entry name" value="transpos_IS3"/>
    <property type="match status" value="1"/>
</dbReference>
<protein>
    <submittedName>
        <fullName evidence="3">Transposase</fullName>
    </submittedName>
</protein>
<dbReference type="InterPro" id="IPR012337">
    <property type="entry name" value="RNaseH-like_sf"/>
</dbReference>
<evidence type="ECO:0000313" key="4">
    <source>
        <dbReference type="Proteomes" id="UP001139648"/>
    </source>
</evidence>
<dbReference type="PROSITE" id="PS50994">
    <property type="entry name" value="INTEGRASE"/>
    <property type="match status" value="1"/>
</dbReference>
<dbReference type="SUPFAM" id="SSF53098">
    <property type="entry name" value="Ribonuclease H-like"/>
    <property type="match status" value="1"/>
</dbReference>
<dbReference type="GO" id="GO:0015074">
    <property type="term" value="P:DNA integration"/>
    <property type="evidence" value="ECO:0007669"/>
    <property type="project" value="InterPro"/>
</dbReference>
<evidence type="ECO:0000259" key="2">
    <source>
        <dbReference type="PROSITE" id="PS50994"/>
    </source>
</evidence>
<name>A0A9X2GX40_9ACTN</name>
<dbReference type="Pfam" id="PF00665">
    <property type="entry name" value="rve"/>
    <property type="match status" value="1"/>
</dbReference>
<sequence>MTETFQAAQAEAIEELVPLLGRRNACTAAGVSQATWYRHHRQSPAPVRPARPRKPHPAALSPAERDQVRAVLNERFADASPATAYYSLLDEGVYLASESTMYRILRQHGEVGTDRRRQATHPPRAVPELVADAPNRVWAWDITKLRGPDKGVWYCLYTIIDLFSRYVVGWMVASRESADLARHLIEATARKHGIDAGTLTLHADRGSSMTSKTLAELLIDLGVAKSHSRPRTSNDNPHVEASFKTLKYCPIFPGRFGSIDHARAFCQEFYAWYNHDHFHSGIGYHHPVDVHYGRAAAIRDRRAAVLTTAYATHPERFASGGLPTPPDLPVPAWINKPKTNEPKDATEKTTHN</sequence>
<dbReference type="PANTHER" id="PTHR46889:SF4">
    <property type="entry name" value="TRANSPOSASE INSO FOR INSERTION SEQUENCE ELEMENT IS911B-RELATED"/>
    <property type="match status" value="1"/>
</dbReference>
<reference evidence="3" key="1">
    <citation type="submission" date="2022-06" db="EMBL/GenBank/DDBJ databases">
        <title>Sequencing the genomes of 1000 actinobacteria strains.</title>
        <authorList>
            <person name="Klenk H.-P."/>
        </authorList>
    </citation>
    <scope>NUCLEOTIDE SEQUENCE</scope>
    <source>
        <strain evidence="3">DSM 46694</strain>
    </source>
</reference>
<accession>A0A9X2GX40</accession>
<dbReference type="PANTHER" id="PTHR46889">
    <property type="entry name" value="TRANSPOSASE INSF FOR INSERTION SEQUENCE IS3B-RELATED"/>
    <property type="match status" value="1"/>
</dbReference>
<proteinExistence type="predicted"/>
<dbReference type="InterPro" id="IPR036397">
    <property type="entry name" value="RNaseH_sf"/>
</dbReference>
<dbReference type="Proteomes" id="UP001139648">
    <property type="component" value="Unassembled WGS sequence"/>
</dbReference>
<keyword evidence="4" id="KW-1185">Reference proteome</keyword>
<dbReference type="EMBL" id="JAMZEB010000002">
    <property type="protein sequence ID" value="MCP2362478.1"/>
    <property type="molecule type" value="Genomic_DNA"/>
</dbReference>
<dbReference type="InterPro" id="IPR048020">
    <property type="entry name" value="Transpos_IS3"/>
</dbReference>